<dbReference type="AlphaFoldDB" id="A0A1L8CQE1"/>
<proteinExistence type="predicted"/>
<dbReference type="Pfam" id="PF07514">
    <property type="entry name" value="TraI_2"/>
    <property type="match status" value="1"/>
</dbReference>
<dbReference type="Gene3D" id="1.10.3210.40">
    <property type="match status" value="1"/>
</dbReference>
<dbReference type="SUPFAM" id="SSF109604">
    <property type="entry name" value="HD-domain/PDEase-like"/>
    <property type="match status" value="1"/>
</dbReference>
<dbReference type="InterPro" id="IPR003607">
    <property type="entry name" value="HD/PDEase_dom"/>
</dbReference>
<dbReference type="GO" id="GO:0031125">
    <property type="term" value="P:rRNA 3'-end processing"/>
    <property type="evidence" value="ECO:0007669"/>
    <property type="project" value="TreeGrafter"/>
</dbReference>
<keyword evidence="1" id="KW-0378">Hydrolase</keyword>
<accession>A0A1L8CQE1</accession>
<evidence type="ECO:0000313" key="3">
    <source>
        <dbReference type="EMBL" id="GAV21146.1"/>
    </source>
</evidence>
<evidence type="ECO:0000313" key="4">
    <source>
        <dbReference type="Proteomes" id="UP000231632"/>
    </source>
</evidence>
<dbReference type="OrthoDB" id="5405115at2"/>
<name>A0A1L8CQE1_9PROT</name>
<dbReference type="InterPro" id="IPR011119">
    <property type="entry name" value="Unchr_helicase_relaxase_TraI"/>
</dbReference>
<dbReference type="PANTHER" id="PTHR37294:SF1">
    <property type="entry name" value="3'-5' EXORIBONUCLEASE YHAM"/>
    <property type="match status" value="1"/>
</dbReference>
<organism evidence="3 4">
    <name type="scientific">Mariprofundus micogutta</name>
    <dbReference type="NCBI Taxonomy" id="1921010"/>
    <lineage>
        <taxon>Bacteria</taxon>
        <taxon>Pseudomonadati</taxon>
        <taxon>Pseudomonadota</taxon>
        <taxon>Candidatius Mariprofundia</taxon>
        <taxon>Mariprofundales</taxon>
        <taxon>Mariprofundaceae</taxon>
        <taxon>Mariprofundus</taxon>
    </lineage>
</organism>
<protein>
    <submittedName>
        <fullName evidence="3">3'-5' exoribonuclease</fullName>
    </submittedName>
</protein>
<reference evidence="3 4" key="1">
    <citation type="journal article" date="2017" name="Arch. Microbiol.">
        <title>Mariprofundus micogutta sp. nov., a novel iron-oxidizing zetaproteobacterium isolated from a deep-sea hydrothermal field at the Bayonnaise knoll of the Izu-Ogasawara arc, and a description of Mariprofundales ord. nov. and Zetaproteobacteria classis nov.</title>
        <authorList>
            <person name="Makita H."/>
            <person name="Tanaka E."/>
            <person name="Mitsunobu S."/>
            <person name="Miyazaki M."/>
            <person name="Nunoura T."/>
            <person name="Uematsu K."/>
            <person name="Takaki Y."/>
            <person name="Nishi S."/>
            <person name="Shimamura S."/>
            <person name="Takai K."/>
        </authorList>
    </citation>
    <scope>NUCLEOTIDE SEQUENCE [LARGE SCALE GENOMIC DNA]</scope>
    <source>
        <strain evidence="3 4">ET2</strain>
    </source>
</reference>
<dbReference type="EMBL" id="BDFD01000021">
    <property type="protein sequence ID" value="GAV21146.1"/>
    <property type="molecule type" value="Genomic_DNA"/>
</dbReference>
<dbReference type="CDD" id="cd00077">
    <property type="entry name" value="HDc"/>
    <property type="match status" value="1"/>
</dbReference>
<dbReference type="Proteomes" id="UP000231632">
    <property type="component" value="Unassembled WGS sequence"/>
</dbReference>
<keyword evidence="4" id="KW-1185">Reference proteome</keyword>
<gene>
    <name evidence="3" type="ORF">MMIC_P2126</name>
</gene>
<sequence length="315" mass="35449">MQLCNAVHSTFTVGRSEHRMARNQQAYLRLELENAYESISANCWPNSYRGPDSFTEQDIVEIAGIRRHLDYREIVDIHKANIVPPVGGASLVSIPGSITPIPEDLRQLIMITNSIQTEPLRNFIYDAFSCRDFASRFVSLPASHRYHHAFEGGLLKHSLECVEIVASCPTLSATARELGTIAALFHDAGKTITMQANKKAPIGYMVDHDSLTLAALNHSLSLLDSSWTDAAIALRHIWTCRSQKSWGFKAKMPLVHIVQMADRISSELDSENQAFELVEPWRSHAKHPNSEQRYWRLLPYRNDGAIGGFQRACHD</sequence>
<dbReference type="GO" id="GO:0016787">
    <property type="term" value="F:hydrolase activity"/>
    <property type="evidence" value="ECO:0007669"/>
    <property type="project" value="UniProtKB-KW"/>
</dbReference>
<comment type="caution">
    <text evidence="3">The sequence shown here is derived from an EMBL/GenBank/DDBJ whole genome shotgun (WGS) entry which is preliminary data.</text>
</comment>
<dbReference type="PANTHER" id="PTHR37294">
    <property type="entry name" value="3'-5' EXORIBONUCLEASE YHAM"/>
    <property type="match status" value="1"/>
</dbReference>
<dbReference type="STRING" id="1921010.MMIC_P2126"/>
<feature type="domain" description="Uncharacterised" evidence="2">
    <location>
        <begin position="103"/>
        <end position="165"/>
    </location>
</feature>
<evidence type="ECO:0000256" key="1">
    <source>
        <dbReference type="ARBA" id="ARBA00022801"/>
    </source>
</evidence>
<dbReference type="InterPro" id="IPR050798">
    <property type="entry name" value="YhaM_exoribonuc/phosphodiest"/>
</dbReference>
<evidence type="ECO:0000259" key="2">
    <source>
        <dbReference type="Pfam" id="PF07514"/>
    </source>
</evidence>